<dbReference type="PANTHER" id="PTHR43877:SF2">
    <property type="entry name" value="AMINOALKYLPHOSPHONATE N-ACETYLTRANSFERASE-RELATED"/>
    <property type="match status" value="1"/>
</dbReference>
<dbReference type="AlphaFoldDB" id="A0A085VE83"/>
<keyword evidence="2" id="KW-0012">Acyltransferase</keyword>
<dbReference type="EMBL" id="JPQU01000055">
    <property type="protein sequence ID" value="KFE53746.1"/>
    <property type="molecule type" value="Genomic_DNA"/>
</dbReference>
<dbReference type="GO" id="GO:0016747">
    <property type="term" value="F:acyltransferase activity, transferring groups other than amino-acyl groups"/>
    <property type="evidence" value="ECO:0007669"/>
    <property type="project" value="InterPro"/>
</dbReference>
<evidence type="ECO:0000256" key="2">
    <source>
        <dbReference type="ARBA" id="ARBA00023315"/>
    </source>
</evidence>
<dbReference type="OrthoDB" id="1821130at2"/>
<reference evidence="4 5" key="1">
    <citation type="submission" date="2014-07" db="EMBL/GenBank/DDBJ databases">
        <title>Draft Genome Sequences of Environmental Pseudomonas syringae strains.</title>
        <authorList>
            <person name="Baltrus D.A."/>
            <person name="Berge O."/>
            <person name="Morris C."/>
        </authorList>
    </citation>
    <scope>NUCLEOTIDE SEQUENCE [LARGE SCALE GENOMIC DNA]</scope>
    <source>
        <strain evidence="4 5">GAW0119</strain>
    </source>
</reference>
<protein>
    <submittedName>
        <fullName evidence="4">GCN5 family acetyltransferase</fullName>
    </submittedName>
</protein>
<dbReference type="InterPro" id="IPR016181">
    <property type="entry name" value="Acyl_CoA_acyltransferase"/>
</dbReference>
<evidence type="ECO:0000313" key="4">
    <source>
        <dbReference type="EMBL" id="KFE53746.1"/>
    </source>
</evidence>
<comment type="caution">
    <text evidence="4">The sequence shown here is derived from an EMBL/GenBank/DDBJ whole genome shotgun (WGS) entry which is preliminary data.</text>
</comment>
<dbReference type="Gene3D" id="3.40.630.30">
    <property type="match status" value="1"/>
</dbReference>
<dbReference type="InterPro" id="IPR050832">
    <property type="entry name" value="Bact_Acetyltransf"/>
</dbReference>
<dbReference type="PATRIC" id="fig|317.175.peg.3916"/>
<evidence type="ECO:0000313" key="5">
    <source>
        <dbReference type="Proteomes" id="UP000028631"/>
    </source>
</evidence>
<dbReference type="InterPro" id="IPR000182">
    <property type="entry name" value="GNAT_dom"/>
</dbReference>
<keyword evidence="1 4" id="KW-0808">Transferase</keyword>
<organism evidence="4 5">
    <name type="scientific">Pseudomonas syringae</name>
    <dbReference type="NCBI Taxonomy" id="317"/>
    <lineage>
        <taxon>Bacteria</taxon>
        <taxon>Pseudomonadati</taxon>
        <taxon>Pseudomonadota</taxon>
        <taxon>Gammaproteobacteria</taxon>
        <taxon>Pseudomonadales</taxon>
        <taxon>Pseudomonadaceae</taxon>
        <taxon>Pseudomonas</taxon>
    </lineage>
</organism>
<dbReference type="RefSeq" id="WP_032630251.1">
    <property type="nucleotide sequence ID" value="NZ_JPQU01000055.1"/>
</dbReference>
<dbReference type="SUPFAM" id="SSF55729">
    <property type="entry name" value="Acyl-CoA N-acyltransferases (Nat)"/>
    <property type="match status" value="1"/>
</dbReference>
<gene>
    <name evidence="4" type="ORF">IV01_18780</name>
</gene>
<sequence length="144" mass="16368">MLDIRVMTLSDYDAVLQLMRDTPGISLRDADSRDSTERYLQRNPDLSFIAEVNGVLCGCIMSGHDGRRGYLQHLLVLPEYRRQGIANALVERCVSSLEALGIHKCHLDVFKTNTTAARYWQSQGWKLRDDTDRYSFTRVGNEGA</sequence>
<keyword evidence="5" id="KW-1185">Reference proteome</keyword>
<proteinExistence type="predicted"/>
<accession>A0A085VE83</accession>
<dbReference type="Proteomes" id="UP000028631">
    <property type="component" value="Unassembled WGS sequence"/>
</dbReference>
<dbReference type="CDD" id="cd04301">
    <property type="entry name" value="NAT_SF"/>
    <property type="match status" value="1"/>
</dbReference>
<dbReference type="PROSITE" id="PS51186">
    <property type="entry name" value="GNAT"/>
    <property type="match status" value="1"/>
</dbReference>
<dbReference type="Pfam" id="PF00583">
    <property type="entry name" value="Acetyltransf_1"/>
    <property type="match status" value="1"/>
</dbReference>
<evidence type="ECO:0000256" key="1">
    <source>
        <dbReference type="ARBA" id="ARBA00022679"/>
    </source>
</evidence>
<dbReference type="PANTHER" id="PTHR43877">
    <property type="entry name" value="AMINOALKYLPHOSPHONATE N-ACETYLTRANSFERASE-RELATED-RELATED"/>
    <property type="match status" value="1"/>
</dbReference>
<feature type="domain" description="N-acetyltransferase" evidence="3">
    <location>
        <begin position="2"/>
        <end position="144"/>
    </location>
</feature>
<evidence type="ECO:0000259" key="3">
    <source>
        <dbReference type="PROSITE" id="PS51186"/>
    </source>
</evidence>
<name>A0A085VE83_PSESX</name>